<name>V6SZ50_9FLAO</name>
<organism evidence="3 4">
    <name type="scientific">Flavobacterium limnosediminis JC2902</name>
    <dbReference type="NCBI Taxonomy" id="1341181"/>
    <lineage>
        <taxon>Bacteria</taxon>
        <taxon>Pseudomonadati</taxon>
        <taxon>Bacteroidota</taxon>
        <taxon>Flavobacteriia</taxon>
        <taxon>Flavobacteriales</taxon>
        <taxon>Flavobacteriaceae</taxon>
        <taxon>Flavobacterium</taxon>
    </lineage>
</organism>
<feature type="transmembrane region" description="Helical" evidence="2">
    <location>
        <begin position="6"/>
        <end position="31"/>
    </location>
</feature>
<evidence type="ECO:0000256" key="2">
    <source>
        <dbReference type="SAM" id="Phobius"/>
    </source>
</evidence>
<dbReference type="EMBL" id="AVGG01000001">
    <property type="protein sequence ID" value="ESU29670.1"/>
    <property type="molecule type" value="Genomic_DNA"/>
</dbReference>
<protein>
    <recommendedName>
        <fullName evidence="5">Signal transduction histidine kinase dimerisation/phosphoacceptor domain-containing protein</fullName>
    </recommendedName>
</protein>
<accession>V6SZ50</accession>
<evidence type="ECO:0000313" key="4">
    <source>
        <dbReference type="Proteomes" id="UP000018004"/>
    </source>
</evidence>
<dbReference type="STRING" id="1341181.FLJC2902T_01430"/>
<dbReference type="Proteomes" id="UP000018004">
    <property type="component" value="Unassembled WGS sequence"/>
</dbReference>
<evidence type="ECO:0000256" key="1">
    <source>
        <dbReference type="SAM" id="Coils"/>
    </source>
</evidence>
<dbReference type="AlphaFoldDB" id="V6SZ50"/>
<keyword evidence="2" id="KW-0472">Membrane</keyword>
<dbReference type="PATRIC" id="fig|1341181.4.peg.138"/>
<reference evidence="3 4" key="1">
    <citation type="submission" date="2013-08" db="EMBL/GenBank/DDBJ databases">
        <title>Flavobacterium limnosediminis JC2902 genome sequencing.</title>
        <authorList>
            <person name="Lee K."/>
            <person name="Yi H."/>
            <person name="Park S."/>
            <person name="Chun J."/>
        </authorList>
    </citation>
    <scope>NUCLEOTIDE SEQUENCE [LARGE SCALE GENOMIC DNA]</scope>
    <source>
        <strain evidence="3 4">JC2902</strain>
    </source>
</reference>
<comment type="caution">
    <text evidence="3">The sequence shown here is derived from an EMBL/GenBank/DDBJ whole genome shotgun (WGS) entry which is preliminary data.</text>
</comment>
<keyword evidence="2" id="KW-1133">Transmembrane helix</keyword>
<proteinExistence type="predicted"/>
<gene>
    <name evidence="3" type="ORF">FLJC2902T_01430</name>
</gene>
<evidence type="ECO:0000313" key="3">
    <source>
        <dbReference type="EMBL" id="ESU29670.1"/>
    </source>
</evidence>
<keyword evidence="2" id="KW-0812">Transmembrane</keyword>
<keyword evidence="1" id="KW-0175">Coiled coil</keyword>
<keyword evidence="4" id="KW-1185">Reference proteome</keyword>
<sequence length="195" mass="21815">MIAIIFFSWSGGGIKAHGIKLLPIIVLFAGLTMGKKEIWIFGIIASLGGLLLVVAEHFNLLSRKEPLGLTPIIHWIFTITSIFLLCFLENLSVEKLRKALLKSQEELELRKKSEEALKQKNEKLTEIAQFQSHMVRGPVASIQGLISLINFDDPNDAINSEIIPNLKSATEELDVVIRQIVQKTNEIDEATKNED</sequence>
<dbReference type="eggNOG" id="COG0457">
    <property type="taxonomic scope" value="Bacteria"/>
</dbReference>
<feature type="coiled-coil region" evidence="1">
    <location>
        <begin position="166"/>
        <end position="193"/>
    </location>
</feature>
<feature type="transmembrane region" description="Helical" evidence="2">
    <location>
        <begin position="72"/>
        <end position="93"/>
    </location>
</feature>
<evidence type="ECO:0008006" key="5">
    <source>
        <dbReference type="Google" id="ProtNLM"/>
    </source>
</evidence>
<feature type="transmembrane region" description="Helical" evidence="2">
    <location>
        <begin position="38"/>
        <end position="60"/>
    </location>
</feature>